<reference evidence="2" key="1">
    <citation type="submission" date="2023-06" db="EMBL/GenBank/DDBJ databases">
        <title>Survivors Of The Sea: Transcriptome response of Skeletonema marinoi to long-term dormancy.</title>
        <authorList>
            <person name="Pinder M.I.M."/>
            <person name="Kourtchenko O."/>
            <person name="Robertson E.K."/>
            <person name="Larsson T."/>
            <person name="Maumus F."/>
            <person name="Osuna-Cruz C.M."/>
            <person name="Vancaester E."/>
            <person name="Stenow R."/>
            <person name="Vandepoele K."/>
            <person name="Ploug H."/>
            <person name="Bruchert V."/>
            <person name="Godhe A."/>
            <person name="Topel M."/>
        </authorList>
    </citation>
    <scope>NUCLEOTIDE SEQUENCE</scope>
    <source>
        <strain evidence="2">R05AC</strain>
    </source>
</reference>
<dbReference type="GO" id="GO:0044877">
    <property type="term" value="F:protein-containing complex binding"/>
    <property type="evidence" value="ECO:0007669"/>
    <property type="project" value="TreeGrafter"/>
</dbReference>
<dbReference type="GO" id="GO:0005739">
    <property type="term" value="C:mitochondrion"/>
    <property type="evidence" value="ECO:0007669"/>
    <property type="project" value="TreeGrafter"/>
</dbReference>
<dbReference type="InterPro" id="IPR036291">
    <property type="entry name" value="NAD(P)-bd_dom_sf"/>
</dbReference>
<keyword evidence="3" id="KW-1185">Reference proteome</keyword>
<proteinExistence type="predicted"/>
<dbReference type="PANTHER" id="PTHR12126">
    <property type="entry name" value="NADH-UBIQUINONE OXIDOREDUCTASE 39 KDA SUBUNIT-RELATED"/>
    <property type="match status" value="1"/>
</dbReference>
<dbReference type="SUPFAM" id="SSF51735">
    <property type="entry name" value="NAD(P)-binding Rossmann-fold domains"/>
    <property type="match status" value="1"/>
</dbReference>
<dbReference type="Gene3D" id="3.40.50.720">
    <property type="entry name" value="NAD(P)-binding Rossmann-like Domain"/>
    <property type="match status" value="1"/>
</dbReference>
<dbReference type="Proteomes" id="UP001224775">
    <property type="component" value="Unassembled WGS sequence"/>
</dbReference>
<dbReference type="PANTHER" id="PTHR12126:SF16">
    <property type="entry name" value="MIOREX COMPLEX COMPONENT 2"/>
    <property type="match status" value="1"/>
</dbReference>
<gene>
    <name evidence="2" type="ORF">QTG54_013565</name>
</gene>
<evidence type="ECO:0000313" key="3">
    <source>
        <dbReference type="Proteomes" id="UP001224775"/>
    </source>
</evidence>
<evidence type="ECO:0000259" key="1">
    <source>
        <dbReference type="Pfam" id="PF13460"/>
    </source>
</evidence>
<accession>A0AAD8XY96</accession>
<feature type="domain" description="NAD(P)-binding" evidence="1">
    <location>
        <begin position="16"/>
        <end position="174"/>
    </location>
</feature>
<protein>
    <submittedName>
        <fullName evidence="2">Rossmann-fold NAD(P)-binding domain-containing protein</fullName>
    </submittedName>
</protein>
<dbReference type="EMBL" id="JATAAI010000032">
    <property type="protein sequence ID" value="KAK1735859.1"/>
    <property type="molecule type" value="Genomic_DNA"/>
</dbReference>
<name>A0AAD8XY96_9STRA</name>
<dbReference type="InterPro" id="IPR051207">
    <property type="entry name" value="ComplexI_NDUFA9_subunit"/>
</dbReference>
<dbReference type="Pfam" id="PF13460">
    <property type="entry name" value="NAD_binding_10"/>
    <property type="match status" value="1"/>
</dbReference>
<organism evidence="2 3">
    <name type="scientific">Skeletonema marinoi</name>
    <dbReference type="NCBI Taxonomy" id="267567"/>
    <lineage>
        <taxon>Eukaryota</taxon>
        <taxon>Sar</taxon>
        <taxon>Stramenopiles</taxon>
        <taxon>Ochrophyta</taxon>
        <taxon>Bacillariophyta</taxon>
        <taxon>Coscinodiscophyceae</taxon>
        <taxon>Thalassiosirophycidae</taxon>
        <taxon>Thalassiosirales</taxon>
        <taxon>Skeletonemataceae</taxon>
        <taxon>Skeletonema</taxon>
        <taxon>Skeletonema marinoi-dohrnii complex</taxon>
    </lineage>
</organism>
<dbReference type="InterPro" id="IPR016040">
    <property type="entry name" value="NAD(P)-bd_dom"/>
</dbReference>
<sequence>MAQASNTIKKSLLVLGGNGYVGQNVLHAAIQSNLFSEVRSFNRSGSPKSPPPHLAESLSQVEFLTGDIFDNSAREDAIDGNYAVVSCIGAFGSNDFMKKICGDATIEAIETSKQKGVNKFGFVSSAQVYEGSAGLKIPPSMPMHGYFQGKYNAEQKLLESYPDGHVILRPGFIYGRRNVGSVQLPLQLIGAPINIVGNHLGPISSLIQSVPFVGKEVSSMVPVESVGRSMIDSLKEEKGVILEAADIRQF</sequence>
<evidence type="ECO:0000313" key="2">
    <source>
        <dbReference type="EMBL" id="KAK1735859.1"/>
    </source>
</evidence>
<comment type="caution">
    <text evidence="2">The sequence shown here is derived from an EMBL/GenBank/DDBJ whole genome shotgun (WGS) entry which is preliminary data.</text>
</comment>
<dbReference type="AlphaFoldDB" id="A0AAD8XY96"/>